<protein>
    <submittedName>
        <fullName evidence="3">Cellulosome protein dockerin type I</fullName>
    </submittedName>
</protein>
<dbReference type="Pfam" id="PF14587">
    <property type="entry name" value="Glyco_hydr_30_2"/>
    <property type="match status" value="1"/>
</dbReference>
<dbReference type="InterPro" id="IPR008979">
    <property type="entry name" value="Galactose-bd-like_sf"/>
</dbReference>
<dbReference type="InterPro" id="IPR013780">
    <property type="entry name" value="Glyco_hydro_b"/>
</dbReference>
<dbReference type="Gene3D" id="2.60.40.1180">
    <property type="entry name" value="Golgi alpha-mannosidase II"/>
    <property type="match status" value="1"/>
</dbReference>
<dbReference type="AlphaFoldDB" id="A0A329QF01"/>
<dbReference type="EMBL" id="QMIG01000027">
    <property type="protein sequence ID" value="RAW10289.1"/>
    <property type="molecule type" value="Genomic_DNA"/>
</dbReference>
<dbReference type="PROSITE" id="PS51175">
    <property type="entry name" value="CBM6"/>
    <property type="match status" value="1"/>
</dbReference>
<name>A0A329QF01_9ACTN</name>
<dbReference type="SUPFAM" id="SSF51445">
    <property type="entry name" value="(Trans)glycosidases"/>
    <property type="match status" value="1"/>
</dbReference>
<organism evidence="3 4">
    <name type="scientific">Phytoactinopolyspora halophila</name>
    <dbReference type="NCBI Taxonomy" id="1981511"/>
    <lineage>
        <taxon>Bacteria</taxon>
        <taxon>Bacillati</taxon>
        <taxon>Actinomycetota</taxon>
        <taxon>Actinomycetes</taxon>
        <taxon>Jiangellales</taxon>
        <taxon>Jiangellaceae</taxon>
        <taxon>Phytoactinopolyspora</taxon>
    </lineage>
</organism>
<dbReference type="SMART" id="SM00606">
    <property type="entry name" value="CBD_IV"/>
    <property type="match status" value="1"/>
</dbReference>
<dbReference type="GO" id="GO:0004553">
    <property type="term" value="F:hydrolase activity, hydrolyzing O-glycosyl compounds"/>
    <property type="evidence" value="ECO:0007669"/>
    <property type="project" value="InterPro"/>
</dbReference>
<feature type="domain" description="CBM6" evidence="2">
    <location>
        <begin position="532"/>
        <end position="686"/>
    </location>
</feature>
<dbReference type="Proteomes" id="UP000250462">
    <property type="component" value="Unassembled WGS sequence"/>
</dbReference>
<dbReference type="InterPro" id="IPR039743">
    <property type="entry name" value="6GAL/EXGAL"/>
</dbReference>
<dbReference type="SUPFAM" id="SSF51011">
    <property type="entry name" value="Glycosyl hydrolase domain"/>
    <property type="match status" value="1"/>
</dbReference>
<proteinExistence type="predicted"/>
<evidence type="ECO:0000259" key="2">
    <source>
        <dbReference type="PROSITE" id="PS51175"/>
    </source>
</evidence>
<evidence type="ECO:0000256" key="1">
    <source>
        <dbReference type="ARBA" id="ARBA00022729"/>
    </source>
</evidence>
<dbReference type="Pfam" id="PF03422">
    <property type="entry name" value="CBM_6"/>
    <property type="match status" value="1"/>
</dbReference>
<sequence>MTPRRSIDVRRKHSRALAIGSGLALVVGGGAASSAGTEPGHEPDDRPISVVNWNDERQTVDGFGGSFAFHKAGSIQRLDEPIRTRILDMIFNRDNGIGMDIVRVMVGDGGLGEWGDDVYDGPTDTIMPEPGELVWDQPDWDEKKDDFDRYQIWLMNEAKKRGVDTFVASAWSPPAWMKENASVTGGGDGPNRLRDDMYQEYADYLAEYVLGYEEHFDIEIDYISPANEPDFSGGYSSSLWTPEELNEFVRDYLAPTFDERDVPAQILLGEAIEFSDEYVRPALNDPDTVDDVDVVAAHAYAGLVDDATAPDPDEWTTSNDLGKTIWQTEYMNQGAPQDRIFENNTITDGLRYANVIGNMIEMVDLNAYFWWWPASNSGADGSNLIRLMNDGSPQSGNPTETGEYRTFKRYYTFGNYSRFIEPGDVAIGTDARPADDVLVTAYKDPGTGEFAIVAVNNADDDRAIRFDLDGFPSDLDSVVPYRTSASENLWKQEDVDVVDGTLDVKLRGSSVTTFVPQEAELPDLPRVRDVFSTYPAEENDGMSRGLKIRDDGDGGAMLTNIRHGTHVEYANVNFADGSAAGFLDQKGELRMHARVAPMRGGTIEVRLDDPRNGPVVGELDVPAADDPHACARPWAGWCPSEWITVSTDIDTDPDDGAYGFHDMYLVFENHPRANLKMFNLDAVEFSD</sequence>
<dbReference type="InterPro" id="IPR006584">
    <property type="entry name" value="Cellulose-bd_IV"/>
</dbReference>
<dbReference type="SUPFAM" id="SSF49785">
    <property type="entry name" value="Galactose-binding domain-like"/>
    <property type="match status" value="1"/>
</dbReference>
<dbReference type="Gene3D" id="3.20.20.80">
    <property type="entry name" value="Glycosidases"/>
    <property type="match status" value="1"/>
</dbReference>
<accession>A0A329QF01</accession>
<dbReference type="GO" id="GO:0030246">
    <property type="term" value="F:carbohydrate binding"/>
    <property type="evidence" value="ECO:0007669"/>
    <property type="project" value="InterPro"/>
</dbReference>
<dbReference type="PANTHER" id="PTHR42767">
    <property type="entry name" value="ENDO-BETA-1,6-GALACTANASE"/>
    <property type="match status" value="1"/>
</dbReference>
<dbReference type="PANTHER" id="PTHR42767:SF1">
    <property type="entry name" value="ENDO-BETA-1,6-GALACTANASE-LIKE DOMAIN-CONTAINING PROTEIN"/>
    <property type="match status" value="1"/>
</dbReference>
<reference evidence="3 4" key="1">
    <citation type="submission" date="2018-06" db="EMBL/GenBank/DDBJ databases">
        <title>Phytoactinopolyspora halophila sp. nov., a novel halophilic actinomycete isolated from a saline soil in China.</title>
        <authorList>
            <person name="Tang S.-K."/>
        </authorList>
    </citation>
    <scope>NUCLEOTIDE SEQUENCE [LARGE SCALE GENOMIC DNA]</scope>
    <source>
        <strain evidence="3 4">YIM 96934</strain>
    </source>
</reference>
<keyword evidence="1" id="KW-0732">Signal</keyword>
<comment type="caution">
    <text evidence="3">The sequence shown here is derived from an EMBL/GenBank/DDBJ whole genome shotgun (WGS) entry which is preliminary data.</text>
</comment>
<gene>
    <name evidence="3" type="ORF">DPM12_19185</name>
</gene>
<evidence type="ECO:0000313" key="4">
    <source>
        <dbReference type="Proteomes" id="UP000250462"/>
    </source>
</evidence>
<dbReference type="InterPro" id="IPR017853">
    <property type="entry name" value="GH"/>
</dbReference>
<dbReference type="InterPro" id="IPR039514">
    <property type="entry name" value="6GAL-like"/>
</dbReference>
<evidence type="ECO:0000313" key="3">
    <source>
        <dbReference type="EMBL" id="RAW10289.1"/>
    </source>
</evidence>
<dbReference type="CDD" id="cd04084">
    <property type="entry name" value="CBM6_xylanase-like"/>
    <property type="match status" value="1"/>
</dbReference>
<dbReference type="Gene3D" id="2.60.120.260">
    <property type="entry name" value="Galactose-binding domain-like"/>
    <property type="match status" value="1"/>
</dbReference>
<dbReference type="InterPro" id="IPR005084">
    <property type="entry name" value="CBM6"/>
</dbReference>
<keyword evidence="4" id="KW-1185">Reference proteome</keyword>